<organism evidence="3 4">
    <name type="scientific">Endocarpon pusillum</name>
    <dbReference type="NCBI Taxonomy" id="364733"/>
    <lineage>
        <taxon>Eukaryota</taxon>
        <taxon>Fungi</taxon>
        <taxon>Dikarya</taxon>
        <taxon>Ascomycota</taxon>
        <taxon>Pezizomycotina</taxon>
        <taxon>Eurotiomycetes</taxon>
        <taxon>Chaetothyriomycetidae</taxon>
        <taxon>Verrucariales</taxon>
        <taxon>Verrucariaceae</taxon>
        <taxon>Endocarpon</taxon>
    </lineage>
</organism>
<evidence type="ECO:0000313" key="4">
    <source>
        <dbReference type="Proteomes" id="UP000606974"/>
    </source>
</evidence>
<dbReference type="PANTHER" id="PTHR44167">
    <property type="entry name" value="OVARIAN-SPECIFIC SERINE/THREONINE-PROTEIN KINASE LOK-RELATED"/>
    <property type="match status" value="1"/>
</dbReference>
<dbReference type="GO" id="GO:0044773">
    <property type="term" value="P:mitotic DNA damage checkpoint signaling"/>
    <property type="evidence" value="ECO:0007669"/>
    <property type="project" value="TreeGrafter"/>
</dbReference>
<name>A0A8H7APW5_9EURO</name>
<dbReference type="OrthoDB" id="5979581at2759"/>
<evidence type="ECO:0000256" key="1">
    <source>
        <dbReference type="SAM" id="MobiDB-lite"/>
    </source>
</evidence>
<dbReference type="GO" id="GO:0005634">
    <property type="term" value="C:nucleus"/>
    <property type="evidence" value="ECO:0007669"/>
    <property type="project" value="TreeGrafter"/>
</dbReference>
<dbReference type="Gene3D" id="1.10.510.10">
    <property type="entry name" value="Transferase(Phosphotransferase) domain 1"/>
    <property type="match status" value="1"/>
</dbReference>
<evidence type="ECO:0000259" key="2">
    <source>
        <dbReference type="PROSITE" id="PS50011"/>
    </source>
</evidence>
<dbReference type="PROSITE" id="PS50011">
    <property type="entry name" value="PROTEIN_KINASE_DOM"/>
    <property type="match status" value="1"/>
</dbReference>
<feature type="compositionally biased region" description="Basic and acidic residues" evidence="1">
    <location>
        <begin position="564"/>
        <end position="574"/>
    </location>
</feature>
<gene>
    <name evidence="3" type="ORF">GJ744_008410</name>
</gene>
<dbReference type="InterPro" id="IPR000719">
    <property type="entry name" value="Prot_kinase_dom"/>
</dbReference>
<dbReference type="InterPro" id="IPR011009">
    <property type="entry name" value="Kinase-like_dom_sf"/>
</dbReference>
<feature type="domain" description="Protein kinase" evidence="2">
    <location>
        <begin position="272"/>
        <end position="542"/>
    </location>
</feature>
<dbReference type="SUPFAM" id="SSF56112">
    <property type="entry name" value="Protein kinase-like (PK-like)"/>
    <property type="match status" value="1"/>
</dbReference>
<dbReference type="GO" id="GO:0004674">
    <property type="term" value="F:protein serine/threonine kinase activity"/>
    <property type="evidence" value="ECO:0007669"/>
    <property type="project" value="TreeGrafter"/>
</dbReference>
<dbReference type="PANTHER" id="PTHR44167:SF24">
    <property type="entry name" value="SERINE_THREONINE-PROTEIN KINASE CHK2"/>
    <property type="match status" value="1"/>
</dbReference>
<protein>
    <recommendedName>
        <fullName evidence="2">Protein kinase domain-containing protein</fullName>
    </recommendedName>
</protein>
<evidence type="ECO:0000313" key="3">
    <source>
        <dbReference type="EMBL" id="KAF7509015.1"/>
    </source>
</evidence>
<keyword evidence="4" id="KW-1185">Reference proteome</keyword>
<dbReference type="Pfam" id="PF00069">
    <property type="entry name" value="Pkinase"/>
    <property type="match status" value="1"/>
</dbReference>
<dbReference type="AlphaFoldDB" id="A0A8H7APW5"/>
<accession>A0A8H7APW5</accession>
<proteinExistence type="predicted"/>
<dbReference type="GO" id="GO:0005524">
    <property type="term" value="F:ATP binding"/>
    <property type="evidence" value="ECO:0007669"/>
    <property type="project" value="InterPro"/>
</dbReference>
<feature type="region of interest" description="Disordered" evidence="1">
    <location>
        <begin position="564"/>
        <end position="583"/>
    </location>
</feature>
<comment type="caution">
    <text evidence="3">The sequence shown here is derived from an EMBL/GenBank/DDBJ whole genome shotgun (WGS) entry which is preliminary data.</text>
</comment>
<reference evidence="3" key="1">
    <citation type="submission" date="2020-02" db="EMBL/GenBank/DDBJ databases">
        <authorList>
            <person name="Palmer J.M."/>
        </authorList>
    </citation>
    <scope>NUCLEOTIDE SEQUENCE</scope>
    <source>
        <strain evidence="3">EPUS1.4</strain>
        <tissue evidence="3">Thallus</tissue>
    </source>
</reference>
<sequence>MGTENQNFTVSPRTTVLSFHSDSFHSVADMGTTPPNHGVFARLVPTNIAAMSLFSRAVECMTMENDEYHLLFVDDKESSLEPPNLDSSLDSRLQGEMEDEIGISDYVTQQVKNKGSFLLSFEAPLLQPTRGWSLGLGKDGSLYRDVDFMLGWHHGPSSQHVAPVHLHLRFNRRSGILLLIAAGDKPVELFIEQDGWISLQRVEQRALYQPINLIRLGEYRFDLVYALPQGKNQINDYLAGKHEFFHEKLETQIPKKFPWLIPSETYSILGHVLSYNTLTYGGFGWISNGIDIITGDPVAIKEISIKKGHGASISGIQAIQREIEIGVSLKDCKHVAPTLRAWCEHNRYAYCGGENEKVYLTSPLGLRDFDSLDFAQLQHSKDRLRLARGTLLGLAEIHSQGIIHRDIQTKNLLVMSLEPPTGVIIDFGKATKAKWAENTYIGPKHTLAPEVWGTTGYTNKIDIWSWAYAITMKLGYRVPRDNPPIQPERAKAMRHYLTDLAGRSGSLLVGLINLLLRMLQVEPGDRPTAEEALRAKCWDPVMEDDEPRDEETTPRVKRRRIDAEASREIQETRKMAPTPLQPVVANQDQDQFAGLITTQKLSSSVYRRLLQPKSNDV</sequence>
<dbReference type="Proteomes" id="UP000606974">
    <property type="component" value="Unassembled WGS sequence"/>
</dbReference>
<dbReference type="EMBL" id="JAACFV010000046">
    <property type="protein sequence ID" value="KAF7509015.1"/>
    <property type="molecule type" value="Genomic_DNA"/>
</dbReference>